<evidence type="ECO:0000256" key="6">
    <source>
        <dbReference type="ARBA" id="ARBA00022759"/>
    </source>
</evidence>
<evidence type="ECO:0000256" key="9">
    <source>
        <dbReference type="SAM" id="MobiDB-lite"/>
    </source>
</evidence>
<evidence type="ECO:0000259" key="10">
    <source>
        <dbReference type="PROSITE" id="PS50878"/>
    </source>
</evidence>
<keyword evidence="3" id="KW-0808">Transferase</keyword>
<dbReference type="GO" id="GO:0004523">
    <property type="term" value="F:RNA-DNA hybrid ribonuclease activity"/>
    <property type="evidence" value="ECO:0007669"/>
    <property type="project" value="UniProtKB-EC"/>
</dbReference>
<keyword evidence="6" id="KW-0255">Endonuclease</keyword>
<evidence type="ECO:0000256" key="4">
    <source>
        <dbReference type="ARBA" id="ARBA00022695"/>
    </source>
</evidence>
<evidence type="ECO:0000256" key="2">
    <source>
        <dbReference type="ARBA" id="ARBA00012180"/>
    </source>
</evidence>
<gene>
    <name evidence="11" type="primary">Ervk18_1</name>
    <name evidence="11" type="ORF">ALERUF_R02656</name>
</gene>
<comment type="caution">
    <text evidence="11">The sequence shown here is derived from an EMBL/GenBank/DDBJ whole genome shotgun (WGS) entry which is preliminary data.</text>
</comment>
<dbReference type="InterPro" id="IPR043502">
    <property type="entry name" value="DNA/RNA_pol_sf"/>
</dbReference>
<feature type="non-terminal residue" evidence="11">
    <location>
        <position position="1"/>
    </location>
</feature>
<organism evidence="11 12">
    <name type="scientific">Aleadryas rufinucha</name>
    <name type="common">rufous-naped whistler</name>
    <dbReference type="NCBI Taxonomy" id="461220"/>
    <lineage>
        <taxon>Eukaryota</taxon>
        <taxon>Metazoa</taxon>
        <taxon>Chordata</taxon>
        <taxon>Craniata</taxon>
        <taxon>Vertebrata</taxon>
        <taxon>Euteleostomi</taxon>
        <taxon>Archelosauria</taxon>
        <taxon>Archosauria</taxon>
        <taxon>Dinosauria</taxon>
        <taxon>Saurischia</taxon>
        <taxon>Theropoda</taxon>
        <taxon>Coelurosauria</taxon>
        <taxon>Aves</taxon>
        <taxon>Neognathae</taxon>
        <taxon>Neoaves</taxon>
        <taxon>Telluraves</taxon>
        <taxon>Australaves</taxon>
        <taxon>Passeriformes</taxon>
        <taxon>Corvoidea</taxon>
        <taxon>Pachycephalidae</taxon>
        <taxon>Aleadryas</taxon>
    </lineage>
</organism>
<keyword evidence="4" id="KW-0548">Nucleotidyltransferase</keyword>
<dbReference type="PROSITE" id="PS50878">
    <property type="entry name" value="RT_POL"/>
    <property type="match status" value="1"/>
</dbReference>
<keyword evidence="5" id="KW-0540">Nuclease</keyword>
<keyword evidence="12" id="KW-1185">Reference proteome</keyword>
<dbReference type="Gene3D" id="3.30.70.270">
    <property type="match status" value="2"/>
</dbReference>
<dbReference type="InterPro" id="IPR043128">
    <property type="entry name" value="Rev_trsase/Diguanyl_cyclase"/>
</dbReference>
<dbReference type="InterPro" id="IPR010661">
    <property type="entry name" value="RVT_thumb"/>
</dbReference>
<name>A0A7K8HYB8_9CORV</name>
<protein>
    <recommendedName>
        <fullName evidence="2">ribonuclease H</fullName>
        <ecNumber evidence="2">3.1.26.4</ecNumber>
    </recommendedName>
</protein>
<dbReference type="Pfam" id="PF06817">
    <property type="entry name" value="RVT_thumb"/>
    <property type="match status" value="1"/>
</dbReference>
<dbReference type="Proteomes" id="UP000557196">
    <property type="component" value="Unassembled WGS sequence"/>
</dbReference>
<dbReference type="InterPro" id="IPR000477">
    <property type="entry name" value="RT_dom"/>
</dbReference>
<keyword evidence="7" id="KW-0378">Hydrolase</keyword>
<accession>A0A7K8HYB8</accession>
<dbReference type="GO" id="GO:0035613">
    <property type="term" value="F:RNA stem-loop binding"/>
    <property type="evidence" value="ECO:0007669"/>
    <property type="project" value="TreeGrafter"/>
</dbReference>
<dbReference type="GO" id="GO:0003964">
    <property type="term" value="F:RNA-directed DNA polymerase activity"/>
    <property type="evidence" value="ECO:0007669"/>
    <property type="project" value="UniProtKB-KW"/>
</dbReference>
<dbReference type="PANTHER" id="PTHR41694">
    <property type="entry name" value="ENDOGENOUS RETROVIRUS GROUP K MEMBER POL PROTEIN"/>
    <property type="match status" value="1"/>
</dbReference>
<evidence type="ECO:0000256" key="1">
    <source>
        <dbReference type="ARBA" id="ARBA00010879"/>
    </source>
</evidence>
<feature type="region of interest" description="Disordered" evidence="9">
    <location>
        <begin position="152"/>
        <end position="171"/>
    </location>
</feature>
<dbReference type="Pfam" id="PF00078">
    <property type="entry name" value="RVT_1"/>
    <property type="match status" value="1"/>
</dbReference>
<dbReference type="EMBL" id="VZTH01014450">
    <property type="protein sequence ID" value="NXC61312.1"/>
    <property type="molecule type" value="Genomic_DNA"/>
</dbReference>
<dbReference type="SUPFAM" id="SSF56672">
    <property type="entry name" value="DNA/RNA polymerases"/>
    <property type="match status" value="1"/>
</dbReference>
<comment type="similarity">
    <text evidence="1">Belongs to the beta type-B retroviral polymerase family. HERV class-II K(HML-2) pol subfamily.</text>
</comment>
<evidence type="ECO:0000256" key="8">
    <source>
        <dbReference type="ARBA" id="ARBA00022918"/>
    </source>
</evidence>
<evidence type="ECO:0000256" key="7">
    <source>
        <dbReference type="ARBA" id="ARBA00022801"/>
    </source>
</evidence>
<keyword evidence="8" id="KW-0695">RNA-directed DNA polymerase</keyword>
<evidence type="ECO:0000256" key="3">
    <source>
        <dbReference type="ARBA" id="ARBA00022679"/>
    </source>
</evidence>
<feature type="non-terminal residue" evidence="11">
    <location>
        <position position="171"/>
    </location>
</feature>
<dbReference type="AlphaFoldDB" id="A0A7K8HYB8"/>
<dbReference type="EC" id="3.1.26.4" evidence="2"/>
<evidence type="ECO:0000256" key="5">
    <source>
        <dbReference type="ARBA" id="ARBA00022722"/>
    </source>
</evidence>
<evidence type="ECO:0000313" key="11">
    <source>
        <dbReference type="EMBL" id="NXC61312.1"/>
    </source>
</evidence>
<sequence>SLTICQWYVANIPSPIQNLFPDAIIHHYMDDILTCASEKTYLDMTVKRTVEAIEEAGFEIHEDKVQYTSPWTYLGFQIRERTIAPQQLAIQDDPETLRNLDKLCGSINWVHSLLGITTEDLVPLFSLLCSGEDLDSPRTLTPEARDFITKVQETPSSHQAHRVKPSLPLQF</sequence>
<dbReference type="PANTHER" id="PTHR41694:SF3">
    <property type="entry name" value="RNA-DIRECTED DNA POLYMERASE-RELATED"/>
    <property type="match status" value="1"/>
</dbReference>
<proteinExistence type="inferred from homology"/>
<reference evidence="11 12" key="1">
    <citation type="submission" date="2019-09" db="EMBL/GenBank/DDBJ databases">
        <title>Bird 10,000 Genomes (B10K) Project - Family phase.</title>
        <authorList>
            <person name="Zhang G."/>
        </authorList>
    </citation>
    <scope>NUCLEOTIDE SEQUENCE [LARGE SCALE GENOMIC DNA]</scope>
    <source>
        <strain evidence="11">B10K-DU-029-36</strain>
        <tissue evidence="11">Muscle</tissue>
    </source>
</reference>
<evidence type="ECO:0000313" key="12">
    <source>
        <dbReference type="Proteomes" id="UP000557196"/>
    </source>
</evidence>
<feature type="domain" description="Reverse transcriptase" evidence="10">
    <location>
        <begin position="1"/>
        <end position="78"/>
    </location>
</feature>